<feature type="transmembrane region" description="Helical" evidence="1">
    <location>
        <begin position="45"/>
        <end position="69"/>
    </location>
</feature>
<sequence length="76" mass="8771">MRQKLKTVIIMSMAALVFIIAIYTFRRVSHAFEQIQGIELVWKCFAIWIRSIILTQTVLVVGGLFLFMLRNPKGTV</sequence>
<keyword evidence="1" id="KW-0472">Membrane</keyword>
<organism evidence="2 3">
    <name type="scientific">Candidatus Jettenia ecosi</name>
    <dbReference type="NCBI Taxonomy" id="2494326"/>
    <lineage>
        <taxon>Bacteria</taxon>
        <taxon>Pseudomonadati</taxon>
        <taxon>Planctomycetota</taxon>
        <taxon>Candidatus Brocadiia</taxon>
        <taxon>Candidatus Brocadiales</taxon>
        <taxon>Candidatus Brocadiaceae</taxon>
        <taxon>Candidatus Jettenia</taxon>
    </lineage>
</organism>
<keyword evidence="1" id="KW-0812">Transmembrane</keyword>
<dbReference type="AlphaFoldDB" id="A0A533QDC1"/>
<gene>
    <name evidence="2" type="ORF">JETT_0982</name>
</gene>
<name>A0A533QDC1_9BACT</name>
<accession>A0A533QDC1</accession>
<protein>
    <submittedName>
        <fullName evidence="2">Uncharacterized protein</fullName>
    </submittedName>
</protein>
<dbReference type="EMBL" id="SULG01000014">
    <property type="protein sequence ID" value="TLD42747.1"/>
    <property type="molecule type" value="Genomic_DNA"/>
</dbReference>
<dbReference type="Proteomes" id="UP000319783">
    <property type="component" value="Unassembled WGS sequence"/>
</dbReference>
<proteinExistence type="predicted"/>
<evidence type="ECO:0000256" key="1">
    <source>
        <dbReference type="SAM" id="Phobius"/>
    </source>
</evidence>
<keyword evidence="1" id="KW-1133">Transmembrane helix</keyword>
<feature type="transmembrane region" description="Helical" evidence="1">
    <location>
        <begin position="7"/>
        <end position="25"/>
    </location>
</feature>
<evidence type="ECO:0000313" key="3">
    <source>
        <dbReference type="Proteomes" id="UP000319783"/>
    </source>
</evidence>
<reference evidence="2 3" key="1">
    <citation type="submission" date="2019-04" db="EMBL/GenBank/DDBJ databases">
        <title>Genome of a novel bacterium Candidatus Jettenia ecosi reconstructed from metagenome of an anammox bioreactor.</title>
        <authorList>
            <person name="Mardanov A.V."/>
            <person name="Beletsky A.V."/>
            <person name="Ravin N.V."/>
            <person name="Botchkova E.A."/>
            <person name="Litti Y.V."/>
            <person name="Nozhevnikova A.N."/>
        </authorList>
    </citation>
    <scope>NUCLEOTIDE SEQUENCE [LARGE SCALE GENOMIC DNA]</scope>
    <source>
        <strain evidence="2">J2</strain>
    </source>
</reference>
<comment type="caution">
    <text evidence="2">The sequence shown here is derived from an EMBL/GenBank/DDBJ whole genome shotgun (WGS) entry which is preliminary data.</text>
</comment>
<evidence type="ECO:0000313" key="2">
    <source>
        <dbReference type="EMBL" id="TLD42747.1"/>
    </source>
</evidence>